<name>A0A977KV38_9CYAN</name>
<dbReference type="AlphaFoldDB" id="A0A977KV38"/>
<feature type="coiled-coil region" evidence="1">
    <location>
        <begin position="50"/>
        <end position="77"/>
    </location>
</feature>
<gene>
    <name evidence="2" type="ORF">KA717_33695</name>
</gene>
<dbReference type="KEGG" id="wna:KA717_33695"/>
<reference evidence="2" key="1">
    <citation type="submission" date="2021-04" db="EMBL/GenBank/DDBJ databases">
        <title>Genome sequence of Woronichinia naegeliana from Washington state freshwater lake bloom.</title>
        <authorList>
            <person name="Dreher T.W."/>
        </authorList>
    </citation>
    <scope>NUCLEOTIDE SEQUENCE</scope>
    <source>
        <strain evidence="2">WA131</strain>
    </source>
</reference>
<accession>A0A977KV38</accession>
<protein>
    <submittedName>
        <fullName evidence="2">Uncharacterized protein</fullName>
    </submittedName>
</protein>
<evidence type="ECO:0000256" key="1">
    <source>
        <dbReference type="SAM" id="Coils"/>
    </source>
</evidence>
<sequence length="125" mass="14382">MANASRITLNLGDRLTTISNKNPNIQEKIMLQLQIKSDSSDIESIQNLVKTAIESEIKNLQRSLRKTNQILLKFEEKYQTSSDFFIDHWTAEDLEGGDDEYVSWTGEIQIKRKLINALEKLEAII</sequence>
<organism evidence="2">
    <name type="scientific">Woronichinia naegeliana WA131</name>
    <dbReference type="NCBI Taxonomy" id="2824559"/>
    <lineage>
        <taxon>Bacteria</taxon>
        <taxon>Bacillati</taxon>
        <taxon>Cyanobacteriota</taxon>
        <taxon>Cyanophyceae</taxon>
        <taxon>Synechococcales</taxon>
        <taxon>Coelosphaeriaceae</taxon>
        <taxon>Woronichinia</taxon>
    </lineage>
</organism>
<dbReference type="Proteomes" id="UP001065613">
    <property type="component" value="Chromosome"/>
</dbReference>
<keyword evidence="1" id="KW-0175">Coiled coil</keyword>
<dbReference type="EMBL" id="CP073041">
    <property type="protein sequence ID" value="UXE60452.1"/>
    <property type="molecule type" value="Genomic_DNA"/>
</dbReference>
<evidence type="ECO:0000313" key="2">
    <source>
        <dbReference type="EMBL" id="UXE60452.1"/>
    </source>
</evidence>
<proteinExistence type="predicted"/>